<keyword evidence="2" id="KW-1133">Transmembrane helix</keyword>
<evidence type="ECO:0000256" key="1">
    <source>
        <dbReference type="SAM" id="MobiDB-lite"/>
    </source>
</evidence>
<gene>
    <name evidence="3" type="ORF">BDV98DRAFT_591553</name>
</gene>
<feature type="region of interest" description="Disordered" evidence="1">
    <location>
        <begin position="133"/>
        <end position="177"/>
    </location>
</feature>
<dbReference type="AlphaFoldDB" id="A0A5C3QQ88"/>
<feature type="compositionally biased region" description="Polar residues" evidence="1">
    <location>
        <begin position="291"/>
        <end position="306"/>
    </location>
</feature>
<feature type="compositionally biased region" description="Low complexity" evidence="1">
    <location>
        <begin position="60"/>
        <end position="80"/>
    </location>
</feature>
<name>A0A5C3QQ88_9AGAR</name>
<protein>
    <submittedName>
        <fullName evidence="3">Uncharacterized protein</fullName>
    </submittedName>
</protein>
<dbReference type="EMBL" id="ML178820">
    <property type="protein sequence ID" value="TFL03727.1"/>
    <property type="molecule type" value="Genomic_DNA"/>
</dbReference>
<reference evidence="3 4" key="1">
    <citation type="journal article" date="2019" name="Nat. Ecol. Evol.">
        <title>Megaphylogeny resolves global patterns of mushroom evolution.</title>
        <authorList>
            <person name="Varga T."/>
            <person name="Krizsan K."/>
            <person name="Foldi C."/>
            <person name="Dima B."/>
            <person name="Sanchez-Garcia M."/>
            <person name="Sanchez-Ramirez S."/>
            <person name="Szollosi G.J."/>
            <person name="Szarkandi J.G."/>
            <person name="Papp V."/>
            <person name="Albert L."/>
            <person name="Andreopoulos W."/>
            <person name="Angelini C."/>
            <person name="Antonin V."/>
            <person name="Barry K.W."/>
            <person name="Bougher N.L."/>
            <person name="Buchanan P."/>
            <person name="Buyck B."/>
            <person name="Bense V."/>
            <person name="Catcheside P."/>
            <person name="Chovatia M."/>
            <person name="Cooper J."/>
            <person name="Damon W."/>
            <person name="Desjardin D."/>
            <person name="Finy P."/>
            <person name="Geml J."/>
            <person name="Haridas S."/>
            <person name="Hughes K."/>
            <person name="Justo A."/>
            <person name="Karasinski D."/>
            <person name="Kautmanova I."/>
            <person name="Kiss B."/>
            <person name="Kocsube S."/>
            <person name="Kotiranta H."/>
            <person name="LaButti K.M."/>
            <person name="Lechner B.E."/>
            <person name="Liimatainen K."/>
            <person name="Lipzen A."/>
            <person name="Lukacs Z."/>
            <person name="Mihaltcheva S."/>
            <person name="Morgado L.N."/>
            <person name="Niskanen T."/>
            <person name="Noordeloos M.E."/>
            <person name="Ohm R.A."/>
            <person name="Ortiz-Santana B."/>
            <person name="Ovrebo C."/>
            <person name="Racz N."/>
            <person name="Riley R."/>
            <person name="Savchenko A."/>
            <person name="Shiryaev A."/>
            <person name="Soop K."/>
            <person name="Spirin V."/>
            <person name="Szebenyi C."/>
            <person name="Tomsovsky M."/>
            <person name="Tulloss R.E."/>
            <person name="Uehling J."/>
            <person name="Grigoriev I.V."/>
            <person name="Vagvolgyi C."/>
            <person name="Papp T."/>
            <person name="Martin F.M."/>
            <person name="Miettinen O."/>
            <person name="Hibbett D.S."/>
            <person name="Nagy L.G."/>
        </authorList>
    </citation>
    <scope>NUCLEOTIDE SEQUENCE [LARGE SCALE GENOMIC DNA]</scope>
    <source>
        <strain evidence="3 4">CBS 309.79</strain>
    </source>
</reference>
<evidence type="ECO:0000313" key="4">
    <source>
        <dbReference type="Proteomes" id="UP000305067"/>
    </source>
</evidence>
<proteinExistence type="predicted"/>
<feature type="compositionally biased region" description="Pro residues" evidence="1">
    <location>
        <begin position="32"/>
        <end position="42"/>
    </location>
</feature>
<feature type="compositionally biased region" description="Polar residues" evidence="1">
    <location>
        <begin position="200"/>
        <end position="212"/>
    </location>
</feature>
<evidence type="ECO:0000313" key="3">
    <source>
        <dbReference type="EMBL" id="TFL03727.1"/>
    </source>
</evidence>
<evidence type="ECO:0000256" key="2">
    <source>
        <dbReference type="SAM" id="Phobius"/>
    </source>
</evidence>
<keyword evidence="2" id="KW-0812">Transmembrane</keyword>
<keyword evidence="2" id="KW-0472">Membrane</keyword>
<accession>A0A5C3QQ88</accession>
<feature type="region of interest" description="Disordered" evidence="1">
    <location>
        <begin position="265"/>
        <end position="306"/>
    </location>
</feature>
<organism evidence="3 4">
    <name type="scientific">Pterulicium gracile</name>
    <dbReference type="NCBI Taxonomy" id="1884261"/>
    <lineage>
        <taxon>Eukaryota</taxon>
        <taxon>Fungi</taxon>
        <taxon>Dikarya</taxon>
        <taxon>Basidiomycota</taxon>
        <taxon>Agaricomycotina</taxon>
        <taxon>Agaricomycetes</taxon>
        <taxon>Agaricomycetidae</taxon>
        <taxon>Agaricales</taxon>
        <taxon>Pleurotineae</taxon>
        <taxon>Pterulaceae</taxon>
        <taxon>Pterulicium</taxon>
    </lineage>
</organism>
<feature type="region of interest" description="Disordered" evidence="1">
    <location>
        <begin position="198"/>
        <end position="221"/>
    </location>
</feature>
<feature type="transmembrane region" description="Helical" evidence="2">
    <location>
        <begin position="84"/>
        <end position="104"/>
    </location>
</feature>
<keyword evidence="4" id="KW-1185">Reference proteome</keyword>
<feature type="region of interest" description="Disordered" evidence="1">
    <location>
        <begin position="1"/>
        <end position="80"/>
    </location>
</feature>
<dbReference type="Proteomes" id="UP000305067">
    <property type="component" value="Unassembled WGS sequence"/>
</dbReference>
<sequence>MSLIAWQESSYYQDAEDRQQRRSRRIRFARQAPPPTDLPPSSSPTTPLGGSIPAPLPGNTTLPVPSQTPSSSSGASQSSDQTGVIAGCVAGGVAVLLILAWYIYRMVRAGRSSARFELEGSKHMVSITRSKELGPTRIDGLPSLANHPSPPASPRPRSMVQKPASPTTSRTIDGLPPVSPVNSTIAAVVRPKTPPASILSVGQSTVTPSMSASNLNSRRERLERNRSIGKSTITPSMSASNHRERLIRVPSRTRVASAVSPSFTTVMRSSPHYPSQKLRPPVPTPRATTTKAGQSSEVPQTLLSRSMTESKWFDDADGRDSIISLGTAMTGSS</sequence>